<evidence type="ECO:0000259" key="10">
    <source>
        <dbReference type="PROSITE" id="PS50240"/>
    </source>
</evidence>
<dbReference type="OrthoDB" id="10061449at2759"/>
<dbReference type="GO" id="GO:0051604">
    <property type="term" value="P:protein maturation"/>
    <property type="evidence" value="ECO:0007669"/>
    <property type="project" value="UniProtKB-ARBA"/>
</dbReference>
<dbReference type="PANTHER" id="PTHR24264:SF65">
    <property type="entry name" value="SRCR DOMAIN-CONTAINING PROTEIN"/>
    <property type="match status" value="1"/>
</dbReference>
<dbReference type="CDD" id="cd00190">
    <property type="entry name" value="Tryp_SPc"/>
    <property type="match status" value="2"/>
</dbReference>
<dbReference type="InterPro" id="IPR001254">
    <property type="entry name" value="Trypsin_dom"/>
</dbReference>
<dbReference type="Gene3D" id="2.40.10.10">
    <property type="entry name" value="Trypsin-like serine proteases"/>
    <property type="match status" value="2"/>
</dbReference>
<keyword evidence="5 8" id="KW-0378">Hydrolase</keyword>
<evidence type="ECO:0000313" key="11">
    <source>
        <dbReference type="EnsemblMetazoa" id="XP_038076101.1"/>
    </source>
</evidence>
<dbReference type="PROSITE" id="PS00135">
    <property type="entry name" value="TRYPSIN_SER"/>
    <property type="match status" value="2"/>
</dbReference>
<evidence type="ECO:0000256" key="9">
    <source>
        <dbReference type="SAM" id="SignalP"/>
    </source>
</evidence>
<comment type="subcellular location">
    <subcellularLocation>
        <location evidence="1">Secreted</location>
    </subcellularLocation>
</comment>
<keyword evidence="7" id="KW-1015">Disulfide bond</keyword>
<dbReference type="Proteomes" id="UP000887568">
    <property type="component" value="Unplaced"/>
</dbReference>
<dbReference type="InterPro" id="IPR018114">
    <property type="entry name" value="TRYPSIN_HIS"/>
</dbReference>
<dbReference type="InterPro" id="IPR001314">
    <property type="entry name" value="Peptidase_S1A"/>
</dbReference>
<accession>A0A914BJW2</accession>
<dbReference type="InterPro" id="IPR043504">
    <property type="entry name" value="Peptidase_S1_PA_chymotrypsin"/>
</dbReference>
<protein>
    <recommendedName>
        <fullName evidence="10">Peptidase S1 domain-containing protein</fullName>
    </recommendedName>
</protein>
<dbReference type="GeneID" id="119744304"/>
<reference evidence="11" key="1">
    <citation type="submission" date="2022-11" db="UniProtKB">
        <authorList>
            <consortium name="EnsemblMetazoa"/>
        </authorList>
    </citation>
    <scope>IDENTIFICATION</scope>
</reference>
<name>A0A914BJW2_PATMI</name>
<evidence type="ECO:0000256" key="2">
    <source>
        <dbReference type="ARBA" id="ARBA00007664"/>
    </source>
</evidence>
<keyword evidence="4 8" id="KW-0645">Protease</keyword>
<dbReference type="GO" id="GO:0006508">
    <property type="term" value="P:proteolysis"/>
    <property type="evidence" value="ECO:0007669"/>
    <property type="project" value="UniProtKB-KW"/>
</dbReference>
<dbReference type="PRINTS" id="PR00722">
    <property type="entry name" value="CHYMOTRYPSIN"/>
</dbReference>
<dbReference type="GO" id="GO:0004252">
    <property type="term" value="F:serine-type endopeptidase activity"/>
    <property type="evidence" value="ECO:0007669"/>
    <property type="project" value="InterPro"/>
</dbReference>
<keyword evidence="6 8" id="KW-0720">Serine protease</keyword>
<feature type="domain" description="Peptidase S1" evidence="10">
    <location>
        <begin position="29"/>
        <end position="260"/>
    </location>
</feature>
<dbReference type="PROSITE" id="PS00134">
    <property type="entry name" value="TRYPSIN_HIS"/>
    <property type="match status" value="2"/>
</dbReference>
<proteinExistence type="inferred from homology"/>
<feature type="chain" id="PRO_5038077005" description="Peptidase S1 domain-containing protein" evidence="9">
    <location>
        <begin position="16"/>
        <end position="565"/>
    </location>
</feature>
<evidence type="ECO:0000256" key="5">
    <source>
        <dbReference type="ARBA" id="ARBA00022801"/>
    </source>
</evidence>
<evidence type="ECO:0000313" key="12">
    <source>
        <dbReference type="Proteomes" id="UP000887568"/>
    </source>
</evidence>
<dbReference type="InterPro" id="IPR050127">
    <property type="entry name" value="Serine_Proteases_S1"/>
</dbReference>
<comment type="similarity">
    <text evidence="2">Belongs to the peptidase S1 family.</text>
</comment>
<evidence type="ECO:0000256" key="6">
    <source>
        <dbReference type="ARBA" id="ARBA00022825"/>
    </source>
</evidence>
<feature type="signal peptide" evidence="9">
    <location>
        <begin position="1"/>
        <end position="15"/>
    </location>
</feature>
<keyword evidence="3" id="KW-0964">Secreted</keyword>
<dbReference type="AlphaFoldDB" id="A0A914BJW2"/>
<dbReference type="PROSITE" id="PS50240">
    <property type="entry name" value="TRYPSIN_DOM"/>
    <property type="match status" value="2"/>
</dbReference>
<organism evidence="11 12">
    <name type="scientific">Patiria miniata</name>
    <name type="common">Bat star</name>
    <name type="synonym">Asterina miniata</name>
    <dbReference type="NCBI Taxonomy" id="46514"/>
    <lineage>
        <taxon>Eukaryota</taxon>
        <taxon>Metazoa</taxon>
        <taxon>Echinodermata</taxon>
        <taxon>Eleutherozoa</taxon>
        <taxon>Asterozoa</taxon>
        <taxon>Asteroidea</taxon>
        <taxon>Valvatacea</taxon>
        <taxon>Valvatida</taxon>
        <taxon>Asterinidae</taxon>
        <taxon>Patiria</taxon>
    </lineage>
</organism>
<evidence type="ECO:0000256" key="8">
    <source>
        <dbReference type="RuleBase" id="RU363034"/>
    </source>
</evidence>
<evidence type="ECO:0000256" key="3">
    <source>
        <dbReference type="ARBA" id="ARBA00022525"/>
    </source>
</evidence>
<dbReference type="FunFam" id="2.40.10.10:FF:000077">
    <property type="entry name" value="Predicted protein"/>
    <property type="match status" value="1"/>
</dbReference>
<keyword evidence="12" id="KW-1185">Reference proteome</keyword>
<keyword evidence="9" id="KW-0732">Signal</keyword>
<dbReference type="SMART" id="SM00020">
    <property type="entry name" value="Tryp_SPc"/>
    <property type="match status" value="2"/>
</dbReference>
<dbReference type="InterPro" id="IPR009003">
    <property type="entry name" value="Peptidase_S1_PA"/>
</dbReference>
<feature type="domain" description="Peptidase S1" evidence="10">
    <location>
        <begin position="327"/>
        <end position="560"/>
    </location>
</feature>
<evidence type="ECO:0000256" key="1">
    <source>
        <dbReference type="ARBA" id="ARBA00004613"/>
    </source>
</evidence>
<dbReference type="FunFam" id="2.40.10.10:FF:000047">
    <property type="entry name" value="Trypsin eta"/>
    <property type="match status" value="1"/>
</dbReference>
<dbReference type="RefSeq" id="XP_038076101.1">
    <property type="nucleotide sequence ID" value="XM_038220173.1"/>
</dbReference>
<evidence type="ECO:0000256" key="4">
    <source>
        <dbReference type="ARBA" id="ARBA00022670"/>
    </source>
</evidence>
<dbReference type="PANTHER" id="PTHR24264">
    <property type="entry name" value="TRYPSIN-RELATED"/>
    <property type="match status" value="1"/>
</dbReference>
<dbReference type="Pfam" id="PF00089">
    <property type="entry name" value="Trypsin"/>
    <property type="match status" value="2"/>
</dbReference>
<dbReference type="InterPro" id="IPR033116">
    <property type="entry name" value="TRYPSIN_SER"/>
</dbReference>
<dbReference type="SUPFAM" id="SSF50494">
    <property type="entry name" value="Trypsin-like serine proteases"/>
    <property type="match status" value="2"/>
</dbReference>
<sequence>MKIVVFLACLSVAFAAHLKGGPTWARNLIVGGVEAPRGSRPYQVALFSKASGGFNSQYCGGTLVSDRWVVSAAHCSGGAVYVGLGYHNLNDNGKQIIKGSWIAHSSYNSNTLDNDIALIKLNSAASLSSTVATISIASSGSDPSSGTSLLVSGWGSTSSGGAYPYELRQVVVKAVSRSTCNSDYGGGITNNMICAAASGKDSCQGDSGGPIVSGFSENSHVSGTKLEGIVSWGYGCADPKYPGVYTHVSNYCSWISSKTSGAVSCCLSAEDKKPAVSAHLFTLHCKNLPSRRRASCVIMKLLIFLACVSLACAFSPGRLLRGPRNLIVGGVESPVGSRPYQVALFDGPASANNQFCGGTLVHPQWVVTAAHCAGAGKVNVGLGFHDLNENGNQVIAGSWIVHPNFNYNTLNKDIALIKLDAAATLSDSVQTIKLASSGSDVAASTALLVSGWGSISSGGSYPDKLRQVVVSAVSRKDCKDKYGSEASITRVMICAAASGKDSCQGDSGGPIVSNFDEGQHIDGVVLEGIVSWGFGCADPSYPGVYTRVAKFCDWIATETSNVVTC</sequence>
<dbReference type="GO" id="GO:0005615">
    <property type="term" value="C:extracellular space"/>
    <property type="evidence" value="ECO:0007669"/>
    <property type="project" value="TreeGrafter"/>
</dbReference>
<dbReference type="OMA" id="KYCDWIA"/>
<evidence type="ECO:0000256" key="7">
    <source>
        <dbReference type="ARBA" id="ARBA00023157"/>
    </source>
</evidence>
<dbReference type="EnsemblMetazoa" id="XM_038220173.1">
    <property type="protein sequence ID" value="XP_038076101.1"/>
    <property type="gene ID" value="LOC119744304"/>
</dbReference>